<keyword evidence="9" id="KW-1185">Reference proteome</keyword>
<dbReference type="PANTHER" id="PTHR32439:SF9">
    <property type="entry name" value="BLR3264 PROTEIN"/>
    <property type="match status" value="1"/>
</dbReference>
<accession>A0A8J7II43</accession>
<dbReference type="InterPro" id="IPR005117">
    <property type="entry name" value="NiRdtase/SiRdtase_haem-b_fer"/>
</dbReference>
<sequence>MSAPDPIIQGWCPGALRPMMSGDGLVVRVRAVCGQLDDAQMAAIADLSDRFGNGILDVTQRANLQIRGVTAEDHPALIDGLRGLGVIDADVSVETKRNIAITPFGGDAPRDLARDLTAALSDFPDLPGKFGFAIDTGPEAVLGDVSADIRVELNEAGQMILRADHCFTGAITSCETVIKDMIVLAEWFAAHGVENGRGRMHKLLARQPDILPKPFRGNEMPRPQQVIPAAGTIEGGTLIACAYGQITSGDLRVLSALVPGVIMTPWRAFFAPGQAVTLPAASDGLITDPNDARLRIAACPGAPKCPQALGKTRLLADQIAPALPGNKSLHITGCAKGCAASGRYDVTLTATTAGFDLHHDINTSPLAQLTSAQIAADPKFIFQGPSK</sequence>
<dbReference type="GO" id="GO:0046872">
    <property type="term" value="F:metal ion binding"/>
    <property type="evidence" value="ECO:0007669"/>
    <property type="project" value="UniProtKB-KW"/>
</dbReference>
<dbReference type="Gene3D" id="3.30.413.10">
    <property type="entry name" value="Sulfite Reductase Hemoprotein, domain 1"/>
    <property type="match status" value="1"/>
</dbReference>
<dbReference type="RefSeq" id="WP_228847672.1">
    <property type="nucleotide sequence ID" value="NZ_JADCKQ010000002.1"/>
</dbReference>
<evidence type="ECO:0000256" key="6">
    <source>
        <dbReference type="ARBA" id="ARBA00023014"/>
    </source>
</evidence>
<reference evidence="8" key="1">
    <citation type="submission" date="2020-10" db="EMBL/GenBank/DDBJ databases">
        <title>Paenihalocynthiibacter styelae gen. nov., sp. nov., isolated from stalked sea squirt Styela clava.</title>
        <authorList>
            <person name="Kim Y.-O."/>
            <person name="Yoon J.-H."/>
        </authorList>
    </citation>
    <scope>NUCLEOTIDE SEQUENCE</scope>
    <source>
        <strain evidence="8">MYP1-1</strain>
    </source>
</reference>
<dbReference type="GO" id="GO:0043818">
    <property type="term" value="F:precorrin-3B synthase activity"/>
    <property type="evidence" value="ECO:0007669"/>
    <property type="project" value="UniProtKB-EC"/>
</dbReference>
<organism evidence="8 9">
    <name type="scientific">Halocynthiibacter styelae</name>
    <dbReference type="NCBI Taxonomy" id="2761955"/>
    <lineage>
        <taxon>Bacteria</taxon>
        <taxon>Pseudomonadati</taxon>
        <taxon>Pseudomonadota</taxon>
        <taxon>Alphaproteobacteria</taxon>
        <taxon>Rhodobacterales</taxon>
        <taxon>Paracoccaceae</taxon>
        <taxon>Halocynthiibacter</taxon>
    </lineage>
</organism>
<keyword evidence="3" id="KW-0479">Metal-binding</keyword>
<dbReference type="PANTHER" id="PTHR32439">
    <property type="entry name" value="FERREDOXIN--NITRITE REDUCTASE, CHLOROPLASTIC"/>
    <property type="match status" value="1"/>
</dbReference>
<keyword evidence="4 8" id="KW-0560">Oxidoreductase</keyword>
<keyword evidence="6" id="KW-0411">Iron-sulfur</keyword>
<evidence type="ECO:0000313" key="8">
    <source>
        <dbReference type="EMBL" id="MBI1492773.1"/>
    </source>
</evidence>
<dbReference type="SUPFAM" id="SSF56014">
    <property type="entry name" value="Nitrite and sulphite reductase 4Fe-4S domain-like"/>
    <property type="match status" value="1"/>
</dbReference>
<evidence type="ECO:0000259" key="7">
    <source>
        <dbReference type="Pfam" id="PF03460"/>
    </source>
</evidence>
<dbReference type="InterPro" id="IPR045854">
    <property type="entry name" value="NO2/SO3_Rdtase_4Fe4S_sf"/>
</dbReference>
<evidence type="ECO:0000256" key="3">
    <source>
        <dbReference type="ARBA" id="ARBA00022723"/>
    </source>
</evidence>
<dbReference type="SUPFAM" id="SSF55124">
    <property type="entry name" value="Nitrite/Sulfite reductase N-terminal domain-like"/>
    <property type="match status" value="1"/>
</dbReference>
<name>A0A8J7II43_9RHOB</name>
<dbReference type="Gene3D" id="3.90.480.20">
    <property type="match status" value="1"/>
</dbReference>
<dbReference type="PROSITE" id="PS00365">
    <property type="entry name" value="NIR_SIR"/>
    <property type="match status" value="1"/>
</dbReference>
<evidence type="ECO:0000256" key="5">
    <source>
        <dbReference type="ARBA" id="ARBA00023004"/>
    </source>
</evidence>
<dbReference type="InterPro" id="IPR036136">
    <property type="entry name" value="Nit/Sulf_reduc_fer-like_dom_sf"/>
</dbReference>
<gene>
    <name evidence="8" type="primary">cobG</name>
    <name evidence="8" type="ORF">H1D41_03885</name>
</gene>
<proteinExistence type="predicted"/>
<feature type="domain" description="Nitrite/Sulfite reductase ferredoxin-like" evidence="7">
    <location>
        <begin position="18"/>
        <end position="82"/>
    </location>
</feature>
<dbReference type="Proteomes" id="UP000640583">
    <property type="component" value="Unassembled WGS sequence"/>
</dbReference>
<dbReference type="InterPro" id="IPR051329">
    <property type="entry name" value="NIR_SIR_4Fe-4S"/>
</dbReference>
<keyword evidence="1" id="KW-0004">4Fe-4S</keyword>
<keyword evidence="2" id="KW-0349">Heme</keyword>
<comment type="caution">
    <text evidence="8">The sequence shown here is derived from an EMBL/GenBank/DDBJ whole genome shotgun (WGS) entry which is preliminary data.</text>
</comment>
<protein>
    <submittedName>
        <fullName evidence="8">Precorrin-3B synthase</fullName>
        <ecNumber evidence="8">1.14.13.83</ecNumber>
    </submittedName>
</protein>
<dbReference type="InterPro" id="IPR006066">
    <property type="entry name" value="NO2/SO3_Rdtase_FeS/sirohaem_BS"/>
</dbReference>
<evidence type="ECO:0000256" key="1">
    <source>
        <dbReference type="ARBA" id="ARBA00022485"/>
    </source>
</evidence>
<evidence type="ECO:0000256" key="4">
    <source>
        <dbReference type="ARBA" id="ARBA00023002"/>
    </source>
</evidence>
<dbReference type="InterPro" id="IPR012798">
    <property type="entry name" value="Cbl_synth_CobG-like"/>
</dbReference>
<evidence type="ECO:0000313" key="9">
    <source>
        <dbReference type="Proteomes" id="UP000640583"/>
    </source>
</evidence>
<dbReference type="Pfam" id="PF03460">
    <property type="entry name" value="NIR_SIR_ferr"/>
    <property type="match status" value="1"/>
</dbReference>
<dbReference type="EMBL" id="JADCKQ010000002">
    <property type="protein sequence ID" value="MBI1492773.1"/>
    <property type="molecule type" value="Genomic_DNA"/>
</dbReference>
<dbReference type="EC" id="1.14.13.83" evidence="8"/>
<keyword evidence="5" id="KW-0408">Iron</keyword>
<evidence type="ECO:0000256" key="2">
    <source>
        <dbReference type="ARBA" id="ARBA00022617"/>
    </source>
</evidence>
<dbReference type="GO" id="GO:0020037">
    <property type="term" value="F:heme binding"/>
    <property type="evidence" value="ECO:0007669"/>
    <property type="project" value="InterPro"/>
</dbReference>
<dbReference type="AlphaFoldDB" id="A0A8J7II43"/>
<dbReference type="GO" id="GO:0051539">
    <property type="term" value="F:4 iron, 4 sulfur cluster binding"/>
    <property type="evidence" value="ECO:0007669"/>
    <property type="project" value="UniProtKB-KW"/>
</dbReference>
<dbReference type="NCBIfam" id="TIGR02435">
    <property type="entry name" value="CobG"/>
    <property type="match status" value="1"/>
</dbReference>